<evidence type="ECO:0000256" key="6">
    <source>
        <dbReference type="NCBIfam" id="TIGR01068"/>
    </source>
</evidence>
<name>A0A1H3EZ98_9BURK</name>
<evidence type="ECO:0000313" key="9">
    <source>
        <dbReference type="Proteomes" id="UP000183417"/>
    </source>
</evidence>
<keyword evidence="2" id="KW-0813">Transport</keyword>
<evidence type="ECO:0000313" key="8">
    <source>
        <dbReference type="EMBL" id="SDX83950.1"/>
    </source>
</evidence>
<accession>A0A1H3EZ98</accession>
<dbReference type="PROSITE" id="PS51352">
    <property type="entry name" value="THIOREDOXIN_2"/>
    <property type="match status" value="1"/>
</dbReference>
<dbReference type="PRINTS" id="PR00421">
    <property type="entry name" value="THIOREDOXIN"/>
</dbReference>
<dbReference type="Pfam" id="PF14561">
    <property type="entry name" value="TPR_20"/>
    <property type="match status" value="1"/>
</dbReference>
<feature type="domain" description="Thioredoxin" evidence="7">
    <location>
        <begin position="1"/>
        <end position="107"/>
    </location>
</feature>
<dbReference type="AlphaFoldDB" id="A0A1H3EZ98"/>
<evidence type="ECO:0000256" key="3">
    <source>
        <dbReference type="ARBA" id="ARBA00022982"/>
    </source>
</evidence>
<dbReference type="Pfam" id="PF14559">
    <property type="entry name" value="TPR_19"/>
    <property type="match status" value="1"/>
</dbReference>
<keyword evidence="5" id="KW-0676">Redox-active center</keyword>
<dbReference type="EMBL" id="FNPE01000001">
    <property type="protein sequence ID" value="SDX83950.1"/>
    <property type="molecule type" value="Genomic_DNA"/>
</dbReference>
<dbReference type="SUPFAM" id="SSF48452">
    <property type="entry name" value="TPR-like"/>
    <property type="match status" value="1"/>
</dbReference>
<evidence type="ECO:0000259" key="7">
    <source>
        <dbReference type="PROSITE" id="PS51352"/>
    </source>
</evidence>
<dbReference type="FunFam" id="3.40.30.10:FF:000001">
    <property type="entry name" value="Thioredoxin"/>
    <property type="match status" value="1"/>
</dbReference>
<protein>
    <recommendedName>
        <fullName evidence="6">Thioredoxin</fullName>
    </recommendedName>
</protein>
<dbReference type="InterPro" id="IPR036249">
    <property type="entry name" value="Thioredoxin-like_sf"/>
</dbReference>
<evidence type="ECO:0000256" key="4">
    <source>
        <dbReference type="ARBA" id="ARBA00023157"/>
    </source>
</evidence>
<dbReference type="NCBIfam" id="TIGR01068">
    <property type="entry name" value="thioredoxin"/>
    <property type="match status" value="1"/>
</dbReference>
<keyword evidence="4" id="KW-1015">Disulfide bond</keyword>
<evidence type="ECO:0000256" key="2">
    <source>
        <dbReference type="ARBA" id="ARBA00022448"/>
    </source>
</evidence>
<dbReference type="InterPro" id="IPR011990">
    <property type="entry name" value="TPR-like_helical_dom_sf"/>
</dbReference>
<dbReference type="SUPFAM" id="SSF52833">
    <property type="entry name" value="Thioredoxin-like"/>
    <property type="match status" value="1"/>
</dbReference>
<keyword evidence="3" id="KW-0249">Electron transport</keyword>
<dbReference type="InterPro" id="IPR005746">
    <property type="entry name" value="Thioredoxin"/>
</dbReference>
<dbReference type="Pfam" id="PF00085">
    <property type="entry name" value="Thioredoxin"/>
    <property type="match status" value="1"/>
</dbReference>
<evidence type="ECO:0000256" key="5">
    <source>
        <dbReference type="ARBA" id="ARBA00023284"/>
    </source>
</evidence>
<dbReference type="Gene3D" id="3.40.30.10">
    <property type="entry name" value="Glutaredoxin"/>
    <property type="match status" value="1"/>
</dbReference>
<dbReference type="Proteomes" id="UP000183417">
    <property type="component" value="Unassembled WGS sequence"/>
</dbReference>
<dbReference type="GO" id="GO:0045454">
    <property type="term" value="P:cell redox homeostasis"/>
    <property type="evidence" value="ECO:0007669"/>
    <property type="project" value="TreeGrafter"/>
</dbReference>
<proteinExistence type="inferred from homology"/>
<dbReference type="PANTHER" id="PTHR45663">
    <property type="entry name" value="GEO12009P1"/>
    <property type="match status" value="1"/>
</dbReference>
<gene>
    <name evidence="8" type="ORF">SAMN05421547_101426</name>
</gene>
<comment type="similarity">
    <text evidence="1">Belongs to the thioredoxin family.</text>
</comment>
<dbReference type="RefSeq" id="WP_016449132.1">
    <property type="nucleotide sequence ID" value="NZ_AP025556.1"/>
</dbReference>
<sequence length="318" mass="35077">MIDVTIENFEAEVVAASMQVPVLVDFWAPWCGPCKTLGPILEKLEVAYEGRFKLVKIDSDQEQQLAGMFGIRSIPTCILMMGGRPVDGFMGAQPEGKLREFLDKHLPSEGELAAEAEADEAHQLLEAGDTQAALQKLADALAADPANDDARFDYVRLLIATGGYEEAGALLTEPLKRIPQPTRFEALNQWLQCMLFVHNDDRGNWEFAQFDAVIAQNKRDFDTRFGKAQALAAEGQWAASMDELLEIIMRDKEWNGQAARKLYVGILELLTPPKPKKQDAIPGKSSGGIELLGKGAAEQDEATQLVNGYRRKLSMALN</sequence>
<dbReference type="CDD" id="cd02956">
    <property type="entry name" value="ybbN"/>
    <property type="match status" value="1"/>
</dbReference>
<reference evidence="8 9" key="1">
    <citation type="submission" date="2016-10" db="EMBL/GenBank/DDBJ databases">
        <authorList>
            <person name="de Groot N.N."/>
        </authorList>
    </citation>
    <scope>NUCLEOTIDE SEQUENCE [LARGE SCALE GENOMIC DNA]</scope>
    <source>
        <strain evidence="8 9">LMG 24775</strain>
    </source>
</reference>
<dbReference type="GO" id="GO:0015035">
    <property type="term" value="F:protein-disulfide reductase activity"/>
    <property type="evidence" value="ECO:0007669"/>
    <property type="project" value="UniProtKB-UniRule"/>
</dbReference>
<dbReference type="GO" id="GO:0005829">
    <property type="term" value="C:cytosol"/>
    <property type="evidence" value="ECO:0007669"/>
    <property type="project" value="TreeGrafter"/>
</dbReference>
<dbReference type="GeneID" id="94695235"/>
<dbReference type="Gene3D" id="1.25.40.10">
    <property type="entry name" value="Tetratricopeptide repeat domain"/>
    <property type="match status" value="2"/>
</dbReference>
<organism evidence="8 9">
    <name type="scientific">Delftia lacustris</name>
    <dbReference type="NCBI Taxonomy" id="558537"/>
    <lineage>
        <taxon>Bacteria</taxon>
        <taxon>Pseudomonadati</taxon>
        <taxon>Pseudomonadota</taxon>
        <taxon>Betaproteobacteria</taxon>
        <taxon>Burkholderiales</taxon>
        <taxon>Comamonadaceae</taxon>
        <taxon>Delftia</taxon>
    </lineage>
</organism>
<dbReference type="InterPro" id="IPR017937">
    <property type="entry name" value="Thioredoxin_CS"/>
</dbReference>
<dbReference type="PANTHER" id="PTHR45663:SF11">
    <property type="entry name" value="GEO12009P1"/>
    <property type="match status" value="1"/>
</dbReference>
<evidence type="ECO:0000256" key="1">
    <source>
        <dbReference type="ARBA" id="ARBA00008987"/>
    </source>
</evidence>
<dbReference type="PROSITE" id="PS00194">
    <property type="entry name" value="THIOREDOXIN_1"/>
    <property type="match status" value="1"/>
</dbReference>
<dbReference type="InterPro" id="IPR013766">
    <property type="entry name" value="Thioredoxin_domain"/>
</dbReference>
<dbReference type="GO" id="GO:0006950">
    <property type="term" value="P:response to stress"/>
    <property type="evidence" value="ECO:0007669"/>
    <property type="project" value="UniProtKB-ARBA"/>
</dbReference>